<organism evidence="1 2">
    <name type="scientific">Pandoraea terrigena</name>
    <dbReference type="NCBI Taxonomy" id="2508292"/>
    <lineage>
        <taxon>Bacteria</taxon>
        <taxon>Pseudomonadati</taxon>
        <taxon>Pseudomonadota</taxon>
        <taxon>Betaproteobacteria</taxon>
        <taxon>Burkholderiales</taxon>
        <taxon>Burkholderiaceae</taxon>
        <taxon>Pandoraea</taxon>
    </lineage>
</organism>
<keyword evidence="2" id="KW-1185">Reference proteome</keyword>
<dbReference type="OrthoDB" id="8687355at2"/>
<accession>A0A5E4WR33</accession>
<dbReference type="AlphaFoldDB" id="A0A5E4WR33"/>
<sequence length="108" mass="12080">MPNVTIFMPTEKMPSDANRAELAARCTRLCTDILQAALDNVHVIYVAAHHGRGHPAYVEIKYRLESLRTSSVMDVFMARLDEAITRHTGLTARIRCFGYAAPAIHARN</sequence>
<gene>
    <name evidence="1" type="ORF">PTE31013_03425</name>
</gene>
<dbReference type="EMBL" id="CABPRU010000008">
    <property type="protein sequence ID" value="VVE26150.1"/>
    <property type="molecule type" value="Genomic_DNA"/>
</dbReference>
<evidence type="ECO:0000313" key="1">
    <source>
        <dbReference type="EMBL" id="VVE26150.1"/>
    </source>
</evidence>
<evidence type="ECO:0000313" key="2">
    <source>
        <dbReference type="Proteomes" id="UP000334380"/>
    </source>
</evidence>
<dbReference type="Proteomes" id="UP000334380">
    <property type="component" value="Unassembled WGS sequence"/>
</dbReference>
<proteinExistence type="predicted"/>
<protein>
    <submittedName>
        <fullName evidence="1">Uncharacterized protein</fullName>
    </submittedName>
</protein>
<reference evidence="1 2" key="1">
    <citation type="submission" date="2019-08" db="EMBL/GenBank/DDBJ databases">
        <authorList>
            <person name="Peeters C."/>
        </authorList>
    </citation>
    <scope>NUCLEOTIDE SEQUENCE [LARGE SCALE GENOMIC DNA]</scope>
    <source>
        <strain evidence="1 2">LMG 31013</strain>
    </source>
</reference>
<dbReference type="RefSeq" id="WP_150613957.1">
    <property type="nucleotide sequence ID" value="NZ_CABPRU010000008.1"/>
</dbReference>
<name>A0A5E4WR33_9BURK</name>